<evidence type="ECO:0000313" key="2">
    <source>
        <dbReference type="EMBL" id="EPX85446.1"/>
    </source>
</evidence>
<dbReference type="STRING" id="1123237.Salmuc_02827"/>
<dbReference type="EMBL" id="APVH01000009">
    <property type="protein sequence ID" value="EPX85446.1"/>
    <property type="molecule type" value="Genomic_DNA"/>
</dbReference>
<dbReference type="eggNOG" id="COG2199">
    <property type="taxonomic scope" value="Bacteria"/>
</dbReference>
<dbReference type="PROSITE" id="PS50887">
    <property type="entry name" value="GGDEF"/>
    <property type="match status" value="1"/>
</dbReference>
<name>S9QVJ3_9RHOB</name>
<dbReference type="PANTHER" id="PTHR46663:SF4">
    <property type="entry name" value="DIGUANYLATE CYCLASE DGCT-RELATED"/>
    <property type="match status" value="1"/>
</dbReference>
<accession>S9QVJ3</accession>
<reference evidence="3" key="1">
    <citation type="journal article" date="2014" name="Stand. Genomic Sci.">
        <title>Genome sequence of the exopolysaccharide-producing Salipiger mucosus type strain (DSM 16094(T)), a moderately halophilic member of the Roseobacter clade.</title>
        <authorList>
            <person name="Riedel T."/>
            <person name="Spring S."/>
            <person name="Fiebig A."/>
            <person name="Petersen J."/>
            <person name="Kyrpides N.C."/>
            <person name="Goker M."/>
            <person name="Klenk H.P."/>
        </authorList>
    </citation>
    <scope>NUCLEOTIDE SEQUENCE [LARGE SCALE GENOMIC DNA]</scope>
    <source>
        <strain evidence="3">DSM 16094</strain>
    </source>
</reference>
<dbReference type="Proteomes" id="UP000015347">
    <property type="component" value="Unassembled WGS sequence"/>
</dbReference>
<keyword evidence="3" id="KW-1185">Reference proteome</keyword>
<dbReference type="RefSeq" id="WP_020041376.1">
    <property type="nucleotide sequence ID" value="NZ_KE557273.1"/>
</dbReference>
<proteinExistence type="predicted"/>
<dbReference type="PANTHER" id="PTHR46663">
    <property type="entry name" value="DIGUANYLATE CYCLASE DGCT-RELATED"/>
    <property type="match status" value="1"/>
</dbReference>
<gene>
    <name evidence="2" type="ORF">Salmuc_02827</name>
</gene>
<dbReference type="InterPro" id="IPR042463">
    <property type="entry name" value="HNOB_dom_associated_sf"/>
</dbReference>
<dbReference type="SUPFAM" id="SSF55073">
    <property type="entry name" value="Nucleotide cyclase"/>
    <property type="match status" value="1"/>
</dbReference>
<dbReference type="Pfam" id="PF00990">
    <property type="entry name" value="GGDEF"/>
    <property type="match status" value="1"/>
</dbReference>
<dbReference type="InterPro" id="IPR029787">
    <property type="entry name" value="Nucleotide_cyclase"/>
</dbReference>
<organism evidence="2 3">
    <name type="scientific">Salipiger mucosus DSM 16094</name>
    <dbReference type="NCBI Taxonomy" id="1123237"/>
    <lineage>
        <taxon>Bacteria</taxon>
        <taxon>Pseudomonadati</taxon>
        <taxon>Pseudomonadota</taxon>
        <taxon>Alphaproteobacteria</taxon>
        <taxon>Rhodobacterales</taxon>
        <taxon>Roseobacteraceae</taxon>
        <taxon>Salipiger</taxon>
    </lineage>
</organism>
<sequence>MSLPPETLDALCPMHLHLDSEGIVRGAGPTFAKLMGDGPLAGAHFTTLFHIYRPGAVRDSGGLLSLAGRRLQLRLHDGRSTALKGLAMPDGAGGVIMNLSFGIGVVDAVRDHALTSTDFAVTDLAIDMLYLVEAKSAAMEASRTLNRRLQGAMLAAERRAYTDPLTGLANRRALTRVLARLQRDATAFALMHIDLDFFKQANDTHGHPAGDRVLQAVADIMLEATRKNDTVARVGGDEFVILLEDLTEPQVLCDLAGRMIRQIERPIPLDDAFARISASIGIALSDGMPPASAVLDRADAALYEAKRRGRAQYAMQAETAPPAGS</sequence>
<dbReference type="CDD" id="cd01949">
    <property type="entry name" value="GGDEF"/>
    <property type="match status" value="1"/>
</dbReference>
<dbReference type="GO" id="GO:0003824">
    <property type="term" value="F:catalytic activity"/>
    <property type="evidence" value="ECO:0007669"/>
    <property type="project" value="UniProtKB-ARBA"/>
</dbReference>
<dbReference type="HOGENOM" id="CLU_815977_0_0_5"/>
<evidence type="ECO:0000259" key="1">
    <source>
        <dbReference type="PROSITE" id="PS50887"/>
    </source>
</evidence>
<comment type="caution">
    <text evidence="2">The sequence shown here is derived from an EMBL/GenBank/DDBJ whole genome shotgun (WGS) entry which is preliminary data.</text>
</comment>
<dbReference type="InterPro" id="IPR000160">
    <property type="entry name" value="GGDEF_dom"/>
</dbReference>
<dbReference type="AlphaFoldDB" id="S9QVJ3"/>
<dbReference type="OrthoDB" id="9812260at2"/>
<dbReference type="Gene3D" id="3.30.450.260">
    <property type="entry name" value="Haem NO binding associated domain"/>
    <property type="match status" value="1"/>
</dbReference>
<dbReference type="InterPro" id="IPR043128">
    <property type="entry name" value="Rev_trsase/Diguanyl_cyclase"/>
</dbReference>
<protein>
    <submittedName>
        <fullName evidence="2">Sensory box/GGDEF family protein</fullName>
    </submittedName>
</protein>
<dbReference type="Gene3D" id="3.30.70.270">
    <property type="match status" value="1"/>
</dbReference>
<feature type="domain" description="GGDEF" evidence="1">
    <location>
        <begin position="186"/>
        <end position="318"/>
    </location>
</feature>
<dbReference type="SMART" id="SM00267">
    <property type="entry name" value="GGDEF"/>
    <property type="match status" value="1"/>
</dbReference>
<evidence type="ECO:0000313" key="3">
    <source>
        <dbReference type="Proteomes" id="UP000015347"/>
    </source>
</evidence>
<dbReference type="NCBIfam" id="TIGR00254">
    <property type="entry name" value="GGDEF"/>
    <property type="match status" value="1"/>
</dbReference>
<dbReference type="InterPro" id="IPR052163">
    <property type="entry name" value="DGC-Regulatory_Protein"/>
</dbReference>
<dbReference type="FunFam" id="3.30.70.270:FF:000001">
    <property type="entry name" value="Diguanylate cyclase domain protein"/>
    <property type="match status" value="1"/>
</dbReference>